<accession>A0ABX7B5P5</accession>
<evidence type="ECO:0000313" key="3">
    <source>
        <dbReference type="EMBL" id="QQP88440.1"/>
    </source>
</evidence>
<dbReference type="RefSeq" id="WP_201073346.1">
    <property type="nucleotide sequence ID" value="NZ_CP067420.1"/>
</dbReference>
<evidence type="ECO:0000313" key="4">
    <source>
        <dbReference type="Proteomes" id="UP000595197"/>
    </source>
</evidence>
<keyword evidence="2" id="KW-0732">Signal</keyword>
<feature type="region of interest" description="Disordered" evidence="1">
    <location>
        <begin position="23"/>
        <end position="57"/>
    </location>
</feature>
<feature type="chain" id="PRO_5047309669" evidence="2">
    <location>
        <begin position="22"/>
        <end position="57"/>
    </location>
</feature>
<name>A0ABX7B5P5_9PROT</name>
<evidence type="ECO:0000256" key="1">
    <source>
        <dbReference type="SAM" id="MobiDB-lite"/>
    </source>
</evidence>
<dbReference type="EMBL" id="CP067420">
    <property type="protein sequence ID" value="QQP88440.1"/>
    <property type="molecule type" value="Genomic_DNA"/>
</dbReference>
<reference evidence="3" key="1">
    <citation type="submission" date="2021-02" db="EMBL/GenBank/DDBJ databases">
        <title>Skermanella TT6 skin isolate.</title>
        <authorList>
            <person name="Lee K."/>
            <person name="Ganzorig M."/>
        </authorList>
    </citation>
    <scope>NUCLEOTIDE SEQUENCE</scope>
    <source>
        <strain evidence="3">TT6</strain>
    </source>
</reference>
<feature type="compositionally biased region" description="Low complexity" evidence="1">
    <location>
        <begin position="34"/>
        <end position="57"/>
    </location>
</feature>
<proteinExistence type="predicted"/>
<protein>
    <submittedName>
        <fullName evidence="3">Uncharacterized protein</fullName>
    </submittedName>
</protein>
<dbReference type="Proteomes" id="UP000595197">
    <property type="component" value="Chromosome"/>
</dbReference>
<evidence type="ECO:0000256" key="2">
    <source>
        <dbReference type="SAM" id="SignalP"/>
    </source>
</evidence>
<sequence length="57" mass="5596">MRNKLWLVLAPMMMLGLAACGEDTASTDEPATPPAAEAPGAAGGTTTPPPATGTGTQ</sequence>
<organism evidence="3 4">
    <name type="scientific">Skermanella cutis</name>
    <dbReference type="NCBI Taxonomy" id="2775420"/>
    <lineage>
        <taxon>Bacteria</taxon>
        <taxon>Pseudomonadati</taxon>
        <taxon>Pseudomonadota</taxon>
        <taxon>Alphaproteobacteria</taxon>
        <taxon>Rhodospirillales</taxon>
        <taxon>Azospirillaceae</taxon>
        <taxon>Skermanella</taxon>
    </lineage>
</organism>
<gene>
    <name evidence="3" type="ORF">IGS68_20695</name>
</gene>
<keyword evidence="4" id="KW-1185">Reference proteome</keyword>
<dbReference type="PROSITE" id="PS51257">
    <property type="entry name" value="PROKAR_LIPOPROTEIN"/>
    <property type="match status" value="1"/>
</dbReference>
<feature type="signal peptide" evidence="2">
    <location>
        <begin position="1"/>
        <end position="21"/>
    </location>
</feature>